<organism evidence="3 4">
    <name type="scientific">Methylobacterium phyllostachyos</name>
    <dbReference type="NCBI Taxonomy" id="582672"/>
    <lineage>
        <taxon>Bacteria</taxon>
        <taxon>Pseudomonadati</taxon>
        <taxon>Pseudomonadota</taxon>
        <taxon>Alphaproteobacteria</taxon>
        <taxon>Hyphomicrobiales</taxon>
        <taxon>Methylobacteriaceae</taxon>
        <taxon>Methylobacterium</taxon>
    </lineage>
</organism>
<feature type="compositionally biased region" description="Basic and acidic residues" evidence="1">
    <location>
        <begin position="124"/>
        <end position="141"/>
    </location>
</feature>
<reference evidence="4" key="1">
    <citation type="submission" date="2016-10" db="EMBL/GenBank/DDBJ databases">
        <authorList>
            <person name="Varghese N."/>
            <person name="Submissions S."/>
        </authorList>
    </citation>
    <scope>NUCLEOTIDE SEQUENCE [LARGE SCALE GENOMIC DNA]</scope>
    <source>
        <strain evidence="4">BL47</strain>
    </source>
</reference>
<evidence type="ECO:0000256" key="2">
    <source>
        <dbReference type="SAM" id="SignalP"/>
    </source>
</evidence>
<evidence type="ECO:0000313" key="3">
    <source>
        <dbReference type="EMBL" id="SDN16259.1"/>
    </source>
</evidence>
<evidence type="ECO:0000313" key="4">
    <source>
        <dbReference type="Proteomes" id="UP000198704"/>
    </source>
</evidence>
<gene>
    <name evidence="3" type="ORF">SAMN05216360_106112</name>
</gene>
<keyword evidence="4" id="KW-1185">Reference proteome</keyword>
<protein>
    <recommendedName>
        <fullName evidence="5">Secreted protein</fullName>
    </recommendedName>
</protein>
<feature type="compositionally biased region" description="Polar residues" evidence="1">
    <location>
        <begin position="142"/>
        <end position="152"/>
    </location>
</feature>
<accession>A0A1G9Z4L4</accession>
<keyword evidence="2" id="KW-0732">Signal</keyword>
<proteinExistence type="predicted"/>
<dbReference type="Proteomes" id="UP000198704">
    <property type="component" value="Unassembled WGS sequence"/>
</dbReference>
<dbReference type="AlphaFoldDB" id="A0A1G9Z4L4"/>
<evidence type="ECO:0008006" key="5">
    <source>
        <dbReference type="Google" id="ProtNLM"/>
    </source>
</evidence>
<feature type="compositionally biased region" description="Low complexity" evidence="1">
    <location>
        <begin position="75"/>
        <end position="89"/>
    </location>
</feature>
<feature type="region of interest" description="Disordered" evidence="1">
    <location>
        <begin position="75"/>
        <end position="152"/>
    </location>
</feature>
<feature type="chain" id="PRO_5011690262" description="Secreted protein" evidence="2">
    <location>
        <begin position="25"/>
        <end position="152"/>
    </location>
</feature>
<evidence type="ECO:0000256" key="1">
    <source>
        <dbReference type="SAM" id="MobiDB-lite"/>
    </source>
</evidence>
<dbReference type="EMBL" id="FNHS01000006">
    <property type="protein sequence ID" value="SDN16259.1"/>
    <property type="molecule type" value="Genomic_DNA"/>
</dbReference>
<feature type="signal peptide" evidence="2">
    <location>
        <begin position="1"/>
        <end position="24"/>
    </location>
</feature>
<dbReference type="RefSeq" id="WP_342028173.1">
    <property type="nucleotide sequence ID" value="NZ_FNHS01000006.1"/>
</dbReference>
<name>A0A1G9Z4L4_9HYPH</name>
<feature type="compositionally biased region" description="Low complexity" evidence="1">
    <location>
        <begin position="96"/>
        <end position="123"/>
    </location>
</feature>
<sequence length="152" mass="15259">MIRSRGIAIAAFTTWAGLPPTALAGAGIAPRSAALGCPTPLGATRTAWAFGTAAAGTARLGAACTALTARPSHRTALGTAGTTPHAAAGSRTSPGARTSTCTSTSTSTSTWTTRAAARPAWAALRERGRRSGDDDGGRDRISQNSLHGISSW</sequence>
<dbReference type="STRING" id="582672.SAMN05216360_106112"/>